<dbReference type="Proteomes" id="UP000315677">
    <property type="component" value="Unassembled WGS sequence"/>
</dbReference>
<comment type="caution">
    <text evidence="1">The sequence shown here is derived from an EMBL/GenBank/DDBJ whole genome shotgun (WGS) entry which is preliminary data.</text>
</comment>
<proteinExistence type="predicted"/>
<evidence type="ECO:0000313" key="1">
    <source>
        <dbReference type="EMBL" id="TQM09803.1"/>
    </source>
</evidence>
<accession>A0A543DKE8</accession>
<keyword evidence="2" id="KW-1185">Reference proteome</keyword>
<name>A0A543DKE8_9PSEU</name>
<evidence type="ECO:0000313" key="2">
    <source>
        <dbReference type="Proteomes" id="UP000315677"/>
    </source>
</evidence>
<dbReference type="AlphaFoldDB" id="A0A543DKE8"/>
<reference evidence="1 2" key="1">
    <citation type="submission" date="2019-06" db="EMBL/GenBank/DDBJ databases">
        <title>Sequencing the genomes of 1000 actinobacteria strains.</title>
        <authorList>
            <person name="Klenk H.-P."/>
        </authorList>
    </citation>
    <scope>NUCLEOTIDE SEQUENCE [LARGE SCALE GENOMIC DNA]</scope>
    <source>
        <strain evidence="1 2">DSM 45301</strain>
    </source>
</reference>
<sequence length="129" mass="14214">MAAYEEFWTVTDMALAAPALRDWTPRIEEVATGQARQALQADVVNYASVPAHTEGAVTRAPVVGRVTDERIQVVDCVDLGASRLISDTTGEVLDDLTNRVQRYRFRAELVEVDGRWVVERTAPALGEPC</sequence>
<dbReference type="EMBL" id="VFPA01000003">
    <property type="protein sequence ID" value="TQM09803.1"/>
    <property type="molecule type" value="Genomic_DNA"/>
</dbReference>
<gene>
    <name evidence="1" type="ORF">FB558_5576</name>
</gene>
<organism evidence="1 2">
    <name type="scientific">Pseudonocardia kunmingensis</name>
    <dbReference type="NCBI Taxonomy" id="630975"/>
    <lineage>
        <taxon>Bacteria</taxon>
        <taxon>Bacillati</taxon>
        <taxon>Actinomycetota</taxon>
        <taxon>Actinomycetes</taxon>
        <taxon>Pseudonocardiales</taxon>
        <taxon>Pseudonocardiaceae</taxon>
        <taxon>Pseudonocardia</taxon>
    </lineage>
</organism>
<protein>
    <recommendedName>
        <fullName evidence="3">Mce-associated membrane protein</fullName>
    </recommendedName>
</protein>
<evidence type="ECO:0008006" key="3">
    <source>
        <dbReference type="Google" id="ProtNLM"/>
    </source>
</evidence>